<evidence type="ECO:0000256" key="3">
    <source>
        <dbReference type="ARBA" id="ARBA00022989"/>
    </source>
</evidence>
<dbReference type="GO" id="GO:0022857">
    <property type="term" value="F:transmembrane transporter activity"/>
    <property type="evidence" value="ECO:0007669"/>
    <property type="project" value="InterPro"/>
</dbReference>
<evidence type="ECO:0000313" key="7">
    <source>
        <dbReference type="Proteomes" id="UP000614601"/>
    </source>
</evidence>
<keyword evidence="3 5" id="KW-1133">Transmembrane helix</keyword>
<dbReference type="Proteomes" id="UP000614601">
    <property type="component" value="Unassembled WGS sequence"/>
</dbReference>
<keyword evidence="7" id="KW-1185">Reference proteome</keyword>
<feature type="transmembrane region" description="Helical" evidence="5">
    <location>
        <begin position="20"/>
        <end position="40"/>
    </location>
</feature>
<dbReference type="GO" id="GO:0016020">
    <property type="term" value="C:membrane"/>
    <property type="evidence" value="ECO:0007669"/>
    <property type="project" value="UniProtKB-SubCell"/>
</dbReference>
<evidence type="ECO:0000256" key="5">
    <source>
        <dbReference type="SAM" id="Phobius"/>
    </source>
</evidence>
<dbReference type="Gene3D" id="1.20.1250.20">
    <property type="entry name" value="MFS general substrate transporter like domains"/>
    <property type="match status" value="1"/>
</dbReference>
<dbReference type="SUPFAM" id="SSF103473">
    <property type="entry name" value="MFS general substrate transporter"/>
    <property type="match status" value="1"/>
</dbReference>
<comment type="caution">
    <text evidence="6">The sequence shown here is derived from an EMBL/GenBank/DDBJ whole genome shotgun (WGS) entry which is preliminary data.</text>
</comment>
<sequence>MDLLLRQSGPTLIGNRIQAVVLVSTYGFLYLNQVLFVLFLSQNGVTDLHKNRKLTLISKNETLGILDKPFLTFEFLHYNFITKNALLIVFFTYSVGNGIGYLFSALLSQNLSPRKGLIIFTFVHVITSFISAVCPIFWAYNGFRFFSGFLSGAASHCLLCILVDWSYPKFNAVTGHHVNVGKVLAFLLSSLVILVNLGVPWRITLLGQGILTFIGFVATMIWVHQSPRWLKERNEFKLLMEEGKQFAMRIKYDGRPLLEQDYNANEPSYHLEHITPGLERVCLVLAYGFSSSGELLVQSNFKVSSFDFKYCLLMLAGLYLISYLLSIPSRRVPRFGVSSAAVFGSIITFLIILIKKKPLATLILTIFKNGLAITANQLMFMTLLNSSTPFDDPTNAQLVHSRIKLVVLADFAAGMVFRPAACPSLFMGATTTHRDKNERFYELYEIVGRGFEYGGTTP</sequence>
<dbReference type="InterPro" id="IPR036259">
    <property type="entry name" value="MFS_trans_sf"/>
</dbReference>
<comment type="subcellular location">
    <subcellularLocation>
        <location evidence="1">Membrane</location>
        <topology evidence="1">Multi-pass membrane protein</topology>
    </subcellularLocation>
</comment>
<dbReference type="EMBL" id="CAJFDH010000005">
    <property type="protein sequence ID" value="CAD5223881.1"/>
    <property type="molecule type" value="Genomic_DNA"/>
</dbReference>
<organism evidence="6 7">
    <name type="scientific">Bursaphelenchus okinawaensis</name>
    <dbReference type="NCBI Taxonomy" id="465554"/>
    <lineage>
        <taxon>Eukaryota</taxon>
        <taxon>Metazoa</taxon>
        <taxon>Ecdysozoa</taxon>
        <taxon>Nematoda</taxon>
        <taxon>Chromadorea</taxon>
        <taxon>Rhabditida</taxon>
        <taxon>Tylenchina</taxon>
        <taxon>Tylenchomorpha</taxon>
        <taxon>Aphelenchoidea</taxon>
        <taxon>Aphelenchoididae</taxon>
        <taxon>Bursaphelenchus</taxon>
    </lineage>
</organism>
<dbReference type="EMBL" id="CAJFCW020000005">
    <property type="protein sequence ID" value="CAG9119057.1"/>
    <property type="molecule type" value="Genomic_DNA"/>
</dbReference>
<proteinExistence type="predicted"/>
<dbReference type="AlphaFoldDB" id="A0A811L844"/>
<gene>
    <name evidence="6" type="ORF">BOKJ2_LOCUS10651</name>
</gene>
<dbReference type="OrthoDB" id="10406699at2759"/>
<feature type="transmembrane region" description="Helical" evidence="5">
    <location>
        <begin position="335"/>
        <end position="354"/>
    </location>
</feature>
<dbReference type="InterPro" id="IPR011701">
    <property type="entry name" value="MFS"/>
</dbReference>
<feature type="transmembrane region" description="Helical" evidence="5">
    <location>
        <begin position="85"/>
        <end position="104"/>
    </location>
</feature>
<feature type="transmembrane region" description="Helical" evidence="5">
    <location>
        <begin position="146"/>
        <end position="167"/>
    </location>
</feature>
<evidence type="ECO:0000256" key="1">
    <source>
        <dbReference type="ARBA" id="ARBA00004141"/>
    </source>
</evidence>
<evidence type="ECO:0000256" key="4">
    <source>
        <dbReference type="ARBA" id="ARBA00023136"/>
    </source>
</evidence>
<dbReference type="PANTHER" id="PTHR24064">
    <property type="entry name" value="SOLUTE CARRIER FAMILY 22 MEMBER"/>
    <property type="match status" value="1"/>
</dbReference>
<evidence type="ECO:0000256" key="2">
    <source>
        <dbReference type="ARBA" id="ARBA00022692"/>
    </source>
</evidence>
<dbReference type="Pfam" id="PF07690">
    <property type="entry name" value="MFS_1"/>
    <property type="match status" value="1"/>
</dbReference>
<feature type="transmembrane region" description="Helical" evidence="5">
    <location>
        <begin position="205"/>
        <end position="223"/>
    </location>
</feature>
<dbReference type="Proteomes" id="UP000783686">
    <property type="component" value="Unassembled WGS sequence"/>
</dbReference>
<reference evidence="6" key="1">
    <citation type="submission" date="2020-09" db="EMBL/GenBank/DDBJ databases">
        <authorList>
            <person name="Kikuchi T."/>
        </authorList>
    </citation>
    <scope>NUCLEOTIDE SEQUENCE</scope>
    <source>
        <strain evidence="6">SH1</strain>
    </source>
</reference>
<evidence type="ECO:0000313" key="6">
    <source>
        <dbReference type="EMBL" id="CAD5223881.1"/>
    </source>
</evidence>
<keyword evidence="2 5" id="KW-0812">Transmembrane</keyword>
<protein>
    <recommendedName>
        <fullName evidence="8">MFS domain-containing protein</fullName>
    </recommendedName>
</protein>
<keyword evidence="4 5" id="KW-0472">Membrane</keyword>
<feature type="transmembrane region" description="Helical" evidence="5">
    <location>
        <begin position="116"/>
        <end position="140"/>
    </location>
</feature>
<feature type="transmembrane region" description="Helical" evidence="5">
    <location>
        <begin position="179"/>
        <end position="199"/>
    </location>
</feature>
<accession>A0A811L844</accession>
<feature type="transmembrane region" description="Helical" evidence="5">
    <location>
        <begin position="310"/>
        <end position="329"/>
    </location>
</feature>
<name>A0A811L844_9BILA</name>
<evidence type="ECO:0008006" key="8">
    <source>
        <dbReference type="Google" id="ProtNLM"/>
    </source>
</evidence>